<keyword evidence="6" id="KW-1185">Reference proteome</keyword>
<dbReference type="InterPro" id="IPR015943">
    <property type="entry name" value="WD40/YVTN_repeat-like_dom_sf"/>
</dbReference>
<dbReference type="SMART" id="SM00320">
    <property type="entry name" value="WD40"/>
    <property type="match status" value="5"/>
</dbReference>
<sequence length="397" mass="44077">MAFDASSSRRRVTKHFTSSKIRSLSFLNDVLPIETDFIEKFRFEFAPRATQLPLIATGSCDQGTQNEIAIHSLVTNLGHENEIDSSCDQMEDDIQLFEVASCAHAGDVNALRFIVSQNTHAILSASSEGSVNLFRLSDIRRQNDDQRLKKTPMLQWECIFENAITCLDASIHSSCAVIGSETGQLAWIQLDNSTSTTKIENTHATFLPIFDLKMLQCDNVVATVGASPDQQLQIWDIKANRNSAIASARNPGESSLISLELHPTRPEFLLTGSSDGCISFWDQRHLSAPFYVDAKKHVKAVNALRIHPESPQHFFSAGDDSGLLHWEVEYDQFDANVMSTGEQMHPKTNMTGVIEVTGSFLPWTSIDIHSESDTLIAGSEAQSITVVRNCCSREHYI</sequence>
<dbReference type="EMBL" id="CAIX01000118">
    <property type="protein sequence ID" value="CCI46156.1"/>
    <property type="molecule type" value="Genomic_DNA"/>
</dbReference>
<evidence type="ECO:0000313" key="6">
    <source>
        <dbReference type="Proteomes" id="UP000053237"/>
    </source>
</evidence>
<keyword evidence="4" id="KW-0539">Nucleus</keyword>
<evidence type="ECO:0000256" key="1">
    <source>
        <dbReference type="ARBA" id="ARBA00004123"/>
    </source>
</evidence>
<dbReference type="InParanoid" id="A0A024GI05"/>
<comment type="caution">
    <text evidence="5">The sequence shown here is derived from an EMBL/GenBank/DDBJ whole genome shotgun (WGS) entry which is preliminary data.</text>
</comment>
<dbReference type="InterPro" id="IPR036322">
    <property type="entry name" value="WD40_repeat_dom_sf"/>
</dbReference>
<evidence type="ECO:0000256" key="2">
    <source>
        <dbReference type="ARBA" id="ARBA00022574"/>
    </source>
</evidence>
<gene>
    <name evidence="5" type="ORF">BN9_070850</name>
</gene>
<dbReference type="Proteomes" id="UP000053237">
    <property type="component" value="Unassembled WGS sequence"/>
</dbReference>
<keyword evidence="3" id="KW-0677">Repeat</keyword>
<proteinExistence type="predicted"/>
<dbReference type="STRING" id="65357.A0A024GI05"/>
<evidence type="ECO:0000313" key="5">
    <source>
        <dbReference type="EMBL" id="CCI46156.1"/>
    </source>
</evidence>
<evidence type="ECO:0000256" key="3">
    <source>
        <dbReference type="ARBA" id="ARBA00022737"/>
    </source>
</evidence>
<reference evidence="5 6" key="1">
    <citation type="submission" date="2012-05" db="EMBL/GenBank/DDBJ databases">
        <title>Recombination and specialization in a pathogen metapopulation.</title>
        <authorList>
            <person name="Gardiner A."/>
            <person name="Kemen E."/>
            <person name="Schultz-Larsen T."/>
            <person name="MacLean D."/>
            <person name="Van Oosterhout C."/>
            <person name="Jones J.D.G."/>
        </authorList>
    </citation>
    <scope>NUCLEOTIDE SEQUENCE [LARGE SCALE GENOMIC DNA]</scope>
    <source>
        <strain evidence="5 6">Ac Nc2</strain>
    </source>
</reference>
<dbReference type="OrthoDB" id="9890280at2759"/>
<dbReference type="PANTHER" id="PTHR22652:SF0">
    <property type="entry name" value="NUCLEOPORIN NUP43"/>
    <property type="match status" value="1"/>
</dbReference>
<dbReference type="Pfam" id="PF00400">
    <property type="entry name" value="WD40"/>
    <property type="match status" value="1"/>
</dbReference>
<dbReference type="InterPro" id="IPR001680">
    <property type="entry name" value="WD40_rpt"/>
</dbReference>
<evidence type="ECO:0000256" key="4">
    <source>
        <dbReference type="ARBA" id="ARBA00023242"/>
    </source>
</evidence>
<comment type="subcellular location">
    <subcellularLocation>
        <location evidence="1">Nucleus</location>
    </subcellularLocation>
</comment>
<keyword evidence="2" id="KW-0853">WD repeat</keyword>
<dbReference type="PANTHER" id="PTHR22652">
    <property type="entry name" value="NUCLEOPORIN NUP43"/>
    <property type="match status" value="1"/>
</dbReference>
<dbReference type="Gene3D" id="2.130.10.10">
    <property type="entry name" value="YVTN repeat-like/Quinoprotein amine dehydrogenase"/>
    <property type="match status" value="1"/>
</dbReference>
<name>A0A024GI05_9STRA</name>
<dbReference type="GO" id="GO:0031080">
    <property type="term" value="C:nuclear pore outer ring"/>
    <property type="evidence" value="ECO:0007669"/>
    <property type="project" value="TreeGrafter"/>
</dbReference>
<dbReference type="SUPFAM" id="SSF50978">
    <property type="entry name" value="WD40 repeat-like"/>
    <property type="match status" value="1"/>
</dbReference>
<accession>A0A024GI05</accession>
<protein>
    <submittedName>
        <fullName evidence="5">Uncharacterized protein</fullName>
    </submittedName>
</protein>
<dbReference type="AlphaFoldDB" id="A0A024GI05"/>
<organism evidence="5 6">
    <name type="scientific">Albugo candida</name>
    <dbReference type="NCBI Taxonomy" id="65357"/>
    <lineage>
        <taxon>Eukaryota</taxon>
        <taxon>Sar</taxon>
        <taxon>Stramenopiles</taxon>
        <taxon>Oomycota</taxon>
        <taxon>Peronosporomycetes</taxon>
        <taxon>Albuginales</taxon>
        <taxon>Albuginaceae</taxon>
        <taxon>Albugo</taxon>
    </lineage>
</organism>